<dbReference type="AlphaFoldDB" id="A0A9Q1HZB7"/>
<keyword evidence="1" id="KW-0732">Signal</keyword>
<organism evidence="2 3">
    <name type="scientific">Conger conger</name>
    <name type="common">Conger eel</name>
    <name type="synonym">Muraena conger</name>
    <dbReference type="NCBI Taxonomy" id="82655"/>
    <lineage>
        <taxon>Eukaryota</taxon>
        <taxon>Metazoa</taxon>
        <taxon>Chordata</taxon>
        <taxon>Craniata</taxon>
        <taxon>Vertebrata</taxon>
        <taxon>Euteleostomi</taxon>
        <taxon>Actinopterygii</taxon>
        <taxon>Neopterygii</taxon>
        <taxon>Teleostei</taxon>
        <taxon>Anguilliformes</taxon>
        <taxon>Congridae</taxon>
        <taxon>Conger</taxon>
    </lineage>
</organism>
<dbReference type="SUPFAM" id="SSF48726">
    <property type="entry name" value="Immunoglobulin"/>
    <property type="match status" value="1"/>
</dbReference>
<feature type="chain" id="PRO_5040124046" evidence="1">
    <location>
        <begin position="20"/>
        <end position="113"/>
    </location>
</feature>
<keyword evidence="3" id="KW-1185">Reference proteome</keyword>
<comment type="caution">
    <text evidence="2">The sequence shown here is derived from an EMBL/GenBank/DDBJ whole genome shotgun (WGS) entry which is preliminary data.</text>
</comment>
<reference evidence="2" key="1">
    <citation type="journal article" date="2023" name="Science">
        <title>Genome structures resolve the early diversification of teleost fishes.</title>
        <authorList>
            <person name="Parey E."/>
            <person name="Louis A."/>
            <person name="Montfort J."/>
            <person name="Bouchez O."/>
            <person name="Roques C."/>
            <person name="Iampietro C."/>
            <person name="Lluch J."/>
            <person name="Castinel A."/>
            <person name="Donnadieu C."/>
            <person name="Desvignes T."/>
            <person name="Floi Bucao C."/>
            <person name="Jouanno E."/>
            <person name="Wen M."/>
            <person name="Mejri S."/>
            <person name="Dirks R."/>
            <person name="Jansen H."/>
            <person name="Henkel C."/>
            <person name="Chen W.J."/>
            <person name="Zahm M."/>
            <person name="Cabau C."/>
            <person name="Klopp C."/>
            <person name="Thompson A.W."/>
            <person name="Robinson-Rechavi M."/>
            <person name="Braasch I."/>
            <person name="Lecointre G."/>
            <person name="Bobe J."/>
            <person name="Postlethwait J.H."/>
            <person name="Berthelot C."/>
            <person name="Roest Crollius H."/>
            <person name="Guiguen Y."/>
        </authorList>
    </citation>
    <scope>NUCLEOTIDE SEQUENCE</scope>
    <source>
        <strain evidence="2">Concon-B</strain>
    </source>
</reference>
<dbReference type="EMBL" id="JAFJMO010000007">
    <property type="protein sequence ID" value="KAJ8271227.1"/>
    <property type="molecule type" value="Genomic_DNA"/>
</dbReference>
<sequence>MKSIFSVFLLFTSAVSVFGQPKELNGIVGRRVAFPAVVKEVGSLMYEGETVGDVTSSYFRTLRNVKFTGRLQWDSNTGHFSLSELKMEDKGEYTVQNTNKKISTDFQLNVYSK</sequence>
<protein>
    <submittedName>
        <fullName evidence="2">Uncharacterized protein</fullName>
    </submittedName>
</protein>
<name>A0A9Q1HZB7_CONCO</name>
<dbReference type="InterPro" id="IPR013783">
    <property type="entry name" value="Ig-like_fold"/>
</dbReference>
<evidence type="ECO:0000313" key="2">
    <source>
        <dbReference type="EMBL" id="KAJ8271227.1"/>
    </source>
</evidence>
<dbReference type="Proteomes" id="UP001152803">
    <property type="component" value="Unassembled WGS sequence"/>
</dbReference>
<gene>
    <name evidence="2" type="ORF">COCON_G00100860</name>
</gene>
<accession>A0A9Q1HZB7</accession>
<evidence type="ECO:0000313" key="3">
    <source>
        <dbReference type="Proteomes" id="UP001152803"/>
    </source>
</evidence>
<feature type="signal peptide" evidence="1">
    <location>
        <begin position="1"/>
        <end position="19"/>
    </location>
</feature>
<dbReference type="InterPro" id="IPR036179">
    <property type="entry name" value="Ig-like_dom_sf"/>
</dbReference>
<evidence type="ECO:0000256" key="1">
    <source>
        <dbReference type="SAM" id="SignalP"/>
    </source>
</evidence>
<dbReference type="Gene3D" id="2.60.40.10">
    <property type="entry name" value="Immunoglobulins"/>
    <property type="match status" value="1"/>
</dbReference>
<proteinExistence type="predicted"/>
<dbReference type="OrthoDB" id="9835793at2759"/>